<organism evidence="1 2">
    <name type="scientific">Zarea fungicola</name>
    <dbReference type="NCBI Taxonomy" id="93591"/>
    <lineage>
        <taxon>Eukaryota</taxon>
        <taxon>Fungi</taxon>
        <taxon>Dikarya</taxon>
        <taxon>Ascomycota</taxon>
        <taxon>Pezizomycotina</taxon>
        <taxon>Sordariomycetes</taxon>
        <taxon>Hypocreomycetidae</taxon>
        <taxon>Hypocreales</taxon>
        <taxon>Cordycipitaceae</taxon>
        <taxon>Zarea</taxon>
    </lineage>
</organism>
<comment type="caution">
    <text evidence="1">The sequence shown here is derived from an EMBL/GenBank/DDBJ whole genome shotgun (WGS) entry which is preliminary data.</text>
</comment>
<sequence>MEFVLTELSNNDGLVQSICNLTTSTTSKEERQRLVRSMAARHGHRRKPLKRSTVLEIRHYRQNDCEDEVKRRRMQMVQSQPRPTVSSRIDPFQTLARDVSPEEDFFVTHYVNFVFEHGYGACRKAKEMGGLFPHIKTNWVPWTLANPGLFAGILQASCHNLILLDPNNTVYPRLLLKYKADAIRELRKALSQKEERASDTTIALAFMLAVEEYLDGNVEESCLHNQGIVRMVTLRGCNVLGPSGALGLLLRRCSALELDPEPNCVSEN</sequence>
<keyword evidence="2" id="KW-1185">Reference proteome</keyword>
<accession>A0ACC1MCU2</accession>
<dbReference type="EMBL" id="JANJQO010003403">
    <property type="protein sequence ID" value="KAJ2960676.1"/>
    <property type="molecule type" value="Genomic_DNA"/>
</dbReference>
<name>A0ACC1MCU2_9HYPO</name>
<evidence type="ECO:0000313" key="2">
    <source>
        <dbReference type="Proteomes" id="UP001143910"/>
    </source>
</evidence>
<dbReference type="Proteomes" id="UP001143910">
    <property type="component" value="Unassembled WGS sequence"/>
</dbReference>
<protein>
    <submittedName>
        <fullName evidence="1">Uncharacterized protein</fullName>
    </submittedName>
</protein>
<evidence type="ECO:0000313" key="1">
    <source>
        <dbReference type="EMBL" id="KAJ2960676.1"/>
    </source>
</evidence>
<gene>
    <name evidence="1" type="ORF">NQ176_g11042</name>
</gene>
<proteinExistence type="predicted"/>
<reference evidence="1" key="1">
    <citation type="submission" date="2022-08" db="EMBL/GenBank/DDBJ databases">
        <title>Genome Sequence of Lecanicillium fungicola.</title>
        <authorList>
            <person name="Buettner E."/>
        </authorList>
    </citation>
    <scope>NUCLEOTIDE SEQUENCE</scope>
    <source>
        <strain evidence="1">Babe33</strain>
    </source>
</reference>